<proteinExistence type="predicted"/>
<gene>
    <name evidence="1" type="ORF">BG015_010255</name>
</gene>
<accession>A0A9P5V975</accession>
<protein>
    <submittedName>
        <fullName evidence="1">Uncharacterized protein</fullName>
    </submittedName>
</protein>
<sequence>MLRVVTDVLESLITWSKSLETAESGSTQNTDMQRIIGSTKLLNSTAWLLEISRCKVTSLGINC</sequence>
<evidence type="ECO:0000313" key="2">
    <source>
        <dbReference type="Proteomes" id="UP000748756"/>
    </source>
</evidence>
<keyword evidence="2" id="KW-1185">Reference proteome</keyword>
<evidence type="ECO:0000313" key="1">
    <source>
        <dbReference type="EMBL" id="KAF9148040.1"/>
    </source>
</evidence>
<dbReference type="EMBL" id="JAAAUQ010000719">
    <property type="protein sequence ID" value="KAF9148040.1"/>
    <property type="molecule type" value="Genomic_DNA"/>
</dbReference>
<name>A0A9P5V975_9FUNG</name>
<comment type="caution">
    <text evidence="1">The sequence shown here is derived from an EMBL/GenBank/DDBJ whole genome shotgun (WGS) entry which is preliminary data.</text>
</comment>
<dbReference type="Proteomes" id="UP000748756">
    <property type="component" value="Unassembled WGS sequence"/>
</dbReference>
<organism evidence="1 2">
    <name type="scientific">Linnemannia schmuckeri</name>
    <dbReference type="NCBI Taxonomy" id="64567"/>
    <lineage>
        <taxon>Eukaryota</taxon>
        <taxon>Fungi</taxon>
        <taxon>Fungi incertae sedis</taxon>
        <taxon>Mucoromycota</taxon>
        <taxon>Mortierellomycotina</taxon>
        <taxon>Mortierellomycetes</taxon>
        <taxon>Mortierellales</taxon>
        <taxon>Mortierellaceae</taxon>
        <taxon>Linnemannia</taxon>
    </lineage>
</organism>
<reference evidence="1" key="1">
    <citation type="journal article" date="2020" name="Fungal Divers.">
        <title>Resolving the Mortierellaceae phylogeny through synthesis of multi-gene phylogenetics and phylogenomics.</title>
        <authorList>
            <person name="Vandepol N."/>
            <person name="Liber J."/>
            <person name="Desiro A."/>
            <person name="Na H."/>
            <person name="Kennedy M."/>
            <person name="Barry K."/>
            <person name="Grigoriev I.V."/>
            <person name="Miller A.N."/>
            <person name="O'Donnell K."/>
            <person name="Stajich J.E."/>
            <person name="Bonito G."/>
        </authorList>
    </citation>
    <scope>NUCLEOTIDE SEQUENCE</scope>
    <source>
        <strain evidence="1">NRRL 6426</strain>
    </source>
</reference>
<dbReference type="AlphaFoldDB" id="A0A9P5V975"/>